<keyword evidence="1" id="KW-0479">Metal-binding</keyword>
<feature type="compositionally biased region" description="Basic and acidic residues" evidence="4">
    <location>
        <begin position="80"/>
        <end position="90"/>
    </location>
</feature>
<feature type="compositionally biased region" description="Basic and acidic residues" evidence="4">
    <location>
        <begin position="186"/>
        <end position="201"/>
    </location>
</feature>
<keyword evidence="3" id="KW-0106">Calcium</keyword>
<protein>
    <recommendedName>
        <fullName evidence="5">EF-hand domain-containing protein</fullName>
    </recommendedName>
</protein>
<evidence type="ECO:0000256" key="4">
    <source>
        <dbReference type="SAM" id="MobiDB-lite"/>
    </source>
</evidence>
<feature type="domain" description="EF-hand" evidence="5">
    <location>
        <begin position="407"/>
        <end position="442"/>
    </location>
</feature>
<gene>
    <name evidence="6" type="ORF">CBR_g17904</name>
</gene>
<feature type="domain" description="EF-hand" evidence="5">
    <location>
        <begin position="336"/>
        <end position="371"/>
    </location>
</feature>
<feature type="domain" description="EF-hand" evidence="5">
    <location>
        <begin position="372"/>
        <end position="406"/>
    </location>
</feature>
<dbReference type="Gramene" id="GBG74192">
    <property type="protein sequence ID" value="GBG74192"/>
    <property type="gene ID" value="CBR_g17904"/>
</dbReference>
<dbReference type="PROSITE" id="PS00018">
    <property type="entry name" value="EF_HAND_1"/>
    <property type="match status" value="3"/>
</dbReference>
<dbReference type="Pfam" id="PF13499">
    <property type="entry name" value="EF-hand_7"/>
    <property type="match status" value="2"/>
</dbReference>
<name>A0A388KW33_CHABU</name>
<comment type="caution">
    <text evidence="6">The sequence shown here is derived from an EMBL/GenBank/DDBJ whole genome shotgun (WGS) entry which is preliminary data.</text>
</comment>
<dbReference type="CDD" id="cd00051">
    <property type="entry name" value="EFh"/>
    <property type="match status" value="2"/>
</dbReference>
<dbReference type="InterPro" id="IPR039647">
    <property type="entry name" value="EF_hand_pair_protein_CML-like"/>
</dbReference>
<reference evidence="6 7" key="1">
    <citation type="journal article" date="2018" name="Cell">
        <title>The Chara Genome: Secondary Complexity and Implications for Plant Terrestrialization.</title>
        <authorList>
            <person name="Nishiyama T."/>
            <person name="Sakayama H."/>
            <person name="Vries J.D."/>
            <person name="Buschmann H."/>
            <person name="Saint-Marcoux D."/>
            <person name="Ullrich K.K."/>
            <person name="Haas F.B."/>
            <person name="Vanderstraeten L."/>
            <person name="Becker D."/>
            <person name="Lang D."/>
            <person name="Vosolsobe S."/>
            <person name="Rombauts S."/>
            <person name="Wilhelmsson P.K.I."/>
            <person name="Janitza P."/>
            <person name="Kern R."/>
            <person name="Heyl A."/>
            <person name="Rumpler F."/>
            <person name="Villalobos L.I.A.C."/>
            <person name="Clay J.M."/>
            <person name="Skokan R."/>
            <person name="Toyoda A."/>
            <person name="Suzuki Y."/>
            <person name="Kagoshima H."/>
            <person name="Schijlen E."/>
            <person name="Tajeshwar N."/>
            <person name="Catarino B."/>
            <person name="Hetherington A.J."/>
            <person name="Saltykova A."/>
            <person name="Bonnot C."/>
            <person name="Breuninger H."/>
            <person name="Symeonidi A."/>
            <person name="Radhakrishnan G.V."/>
            <person name="Van Nieuwerburgh F."/>
            <person name="Deforce D."/>
            <person name="Chang C."/>
            <person name="Karol K.G."/>
            <person name="Hedrich R."/>
            <person name="Ulvskov P."/>
            <person name="Glockner G."/>
            <person name="Delwiche C.F."/>
            <person name="Petrasek J."/>
            <person name="Van de Peer Y."/>
            <person name="Friml J."/>
            <person name="Beilby M."/>
            <person name="Dolan L."/>
            <person name="Kohara Y."/>
            <person name="Sugano S."/>
            <person name="Fujiyama A."/>
            <person name="Delaux P.-M."/>
            <person name="Quint M."/>
            <person name="TheiBen G."/>
            <person name="Hagemann M."/>
            <person name="Harholt J."/>
            <person name="Dunand C."/>
            <person name="Zachgo S."/>
            <person name="Langdale J."/>
            <person name="Maumus F."/>
            <person name="Straeten D.V.D."/>
            <person name="Gould S.B."/>
            <person name="Rensing S.A."/>
        </authorList>
    </citation>
    <scope>NUCLEOTIDE SEQUENCE [LARGE SCALE GENOMIC DNA]</scope>
    <source>
        <strain evidence="6 7">S276</strain>
    </source>
</reference>
<keyword evidence="2" id="KW-0677">Repeat</keyword>
<proteinExistence type="predicted"/>
<feature type="domain" description="EF-hand" evidence="5">
    <location>
        <begin position="445"/>
        <end position="480"/>
    </location>
</feature>
<sequence>MMDERWSSITDGRGQGREQPSPRSPGSHARSTVQIRIMSAGETIPGQTSPATARGRIWAPATSTPTPPAEMAETPLSSPDRTHQPDRPDELIVLQSPKAPPSRPRRGSTTTTSPSQPPAATTKEHSGGGWSKRVIKFGNAWWSKYGPGGNISGGKTSGGGRANSEKKGDVVVAPPMTGTAGSGPRSKVDGRGRERKQERQQQEQQKLLPPQQQRHQPGIAAEPVERLAASPARFASPDRRTSHGAGESDAAVAGTSPPSAAPQFARGESLTIDTVERRPGGDIAVTASGGGGGGNHHLLPGSFPRPRLLANYGSSSGRAITSSDRCPSSEELAEDARMRELRAAFDKFDKDHDGFITPTELGEMLRSLGDEATDEDLAFMIQEVDKNGDGVIDWDEFVSLNTVDARQRERELRAAFGIFDQDKNGVISVQELYDVLHRLDYNCSITIEEVEEMIRKVDSNGDGVVDFEEFKKMMEIDISLSNGLSG</sequence>
<dbReference type="SUPFAM" id="SSF47473">
    <property type="entry name" value="EF-hand"/>
    <property type="match status" value="1"/>
</dbReference>
<dbReference type="FunFam" id="1.10.238.10:FF:000001">
    <property type="entry name" value="Calmodulin 1"/>
    <property type="match status" value="1"/>
</dbReference>
<feature type="compositionally biased region" description="Low complexity" evidence="4">
    <location>
        <begin position="202"/>
        <end position="214"/>
    </location>
</feature>
<feature type="compositionally biased region" description="Gly residues" evidence="4">
    <location>
        <begin position="146"/>
        <end position="161"/>
    </location>
</feature>
<dbReference type="InterPro" id="IPR002048">
    <property type="entry name" value="EF_hand_dom"/>
</dbReference>
<feature type="compositionally biased region" description="Low complexity" evidence="4">
    <location>
        <begin position="107"/>
        <end position="121"/>
    </location>
</feature>
<keyword evidence="7" id="KW-1185">Reference proteome</keyword>
<evidence type="ECO:0000256" key="3">
    <source>
        <dbReference type="ARBA" id="ARBA00022837"/>
    </source>
</evidence>
<evidence type="ECO:0000259" key="5">
    <source>
        <dbReference type="PROSITE" id="PS50222"/>
    </source>
</evidence>
<feature type="region of interest" description="Disordered" evidence="4">
    <location>
        <begin position="1"/>
        <end position="302"/>
    </location>
</feature>
<accession>A0A388KW33</accession>
<evidence type="ECO:0000256" key="2">
    <source>
        <dbReference type="ARBA" id="ARBA00022737"/>
    </source>
</evidence>
<dbReference type="AlphaFoldDB" id="A0A388KW33"/>
<evidence type="ECO:0000313" key="6">
    <source>
        <dbReference type="EMBL" id="GBG74192.1"/>
    </source>
</evidence>
<feature type="compositionally biased region" description="Low complexity" evidence="4">
    <location>
        <begin position="59"/>
        <end position="75"/>
    </location>
</feature>
<dbReference type="InterPro" id="IPR018247">
    <property type="entry name" value="EF_Hand_1_Ca_BS"/>
</dbReference>
<evidence type="ECO:0000256" key="1">
    <source>
        <dbReference type="ARBA" id="ARBA00022723"/>
    </source>
</evidence>
<dbReference type="PROSITE" id="PS50222">
    <property type="entry name" value="EF_HAND_2"/>
    <property type="match status" value="4"/>
</dbReference>
<dbReference type="STRING" id="69332.A0A388KW33"/>
<dbReference type="GO" id="GO:0005509">
    <property type="term" value="F:calcium ion binding"/>
    <property type="evidence" value="ECO:0007669"/>
    <property type="project" value="InterPro"/>
</dbReference>
<dbReference type="Gene3D" id="1.10.238.10">
    <property type="entry name" value="EF-hand"/>
    <property type="match status" value="2"/>
</dbReference>
<dbReference type="Proteomes" id="UP000265515">
    <property type="component" value="Unassembled WGS sequence"/>
</dbReference>
<dbReference type="PANTHER" id="PTHR10891">
    <property type="entry name" value="EF-HAND CALCIUM-BINDING DOMAIN CONTAINING PROTEIN"/>
    <property type="match status" value="1"/>
</dbReference>
<dbReference type="EMBL" id="BFEA01000198">
    <property type="protein sequence ID" value="GBG74192.1"/>
    <property type="molecule type" value="Genomic_DNA"/>
</dbReference>
<dbReference type="OrthoDB" id="26525at2759"/>
<dbReference type="InterPro" id="IPR011992">
    <property type="entry name" value="EF-hand-dom_pair"/>
</dbReference>
<dbReference type="SMART" id="SM00054">
    <property type="entry name" value="EFh"/>
    <property type="match status" value="4"/>
</dbReference>
<organism evidence="6 7">
    <name type="scientific">Chara braunii</name>
    <name type="common">Braun's stonewort</name>
    <dbReference type="NCBI Taxonomy" id="69332"/>
    <lineage>
        <taxon>Eukaryota</taxon>
        <taxon>Viridiplantae</taxon>
        <taxon>Streptophyta</taxon>
        <taxon>Charophyceae</taxon>
        <taxon>Charales</taxon>
        <taxon>Characeae</taxon>
        <taxon>Chara</taxon>
    </lineage>
</organism>
<evidence type="ECO:0000313" key="7">
    <source>
        <dbReference type="Proteomes" id="UP000265515"/>
    </source>
</evidence>